<dbReference type="InterPro" id="IPR002104">
    <property type="entry name" value="Integrase_catalytic"/>
</dbReference>
<evidence type="ECO:0000256" key="2">
    <source>
        <dbReference type="ARBA" id="ARBA00023125"/>
    </source>
</evidence>
<evidence type="ECO:0000256" key="1">
    <source>
        <dbReference type="ARBA" id="ARBA00008857"/>
    </source>
</evidence>
<keyword evidence="6" id="KW-1185">Reference proteome</keyword>
<dbReference type="Pfam" id="PF00589">
    <property type="entry name" value="Phage_integrase"/>
    <property type="match status" value="1"/>
</dbReference>
<dbReference type="EMBL" id="MORL01000006">
    <property type="protein sequence ID" value="OIN58639.1"/>
    <property type="molecule type" value="Genomic_DNA"/>
</dbReference>
<dbReference type="Proteomes" id="UP000181790">
    <property type="component" value="Unassembled WGS sequence"/>
</dbReference>
<sequence>MAQRKNTFQKLYGGSCQKRILPRFTTNWVLRKIRNGHILQVRGRCKGHAGTYLSTGIYVEPGQFVRETLTIVGDPSSTFRIRQLQADIQRVFLEQETMGRTTHPDEVMKIVLGIRSRKCPTIQDAIRLFVEAKKELVGAEIQERTFKRYEQYEKILTAFFTKKYGANTDIRDLKPILKDHFLKYCKVERNYVHNYFLKIFGFLRSILDYAVAYEWVDRNVLKHIRLRKEKTDPRVLSMEEIEKLKGLSFDDQTLTHVRDCFLFSCYTGLAYVDMAALRKEHIINVNGIKAILKKRQKSGVQFFTPLFPDAIALLKKYENHEICTIKGVLLPAISNQKMNSWLKIIGQTAGIKEKLHTHMARKTFTLYAEELGFDLTQTATMMGHTNASMTEALYFKRRKEPVIKRYKELFADLETNQN</sequence>
<dbReference type="InterPro" id="IPR013762">
    <property type="entry name" value="Integrase-like_cat_sf"/>
</dbReference>
<dbReference type="SUPFAM" id="SSF56349">
    <property type="entry name" value="DNA breaking-rejoining enzymes"/>
    <property type="match status" value="1"/>
</dbReference>
<accession>A0A1S2VIS0</accession>
<dbReference type="Gene3D" id="1.10.150.130">
    <property type="match status" value="1"/>
</dbReference>
<comment type="similarity">
    <text evidence="1">Belongs to the 'phage' integrase family.</text>
</comment>
<dbReference type="PANTHER" id="PTHR30349:SF64">
    <property type="entry name" value="PROPHAGE INTEGRASE INTD-RELATED"/>
    <property type="match status" value="1"/>
</dbReference>
<organism evidence="5 6">
    <name type="scientific">Arsenicibacter rosenii</name>
    <dbReference type="NCBI Taxonomy" id="1750698"/>
    <lineage>
        <taxon>Bacteria</taxon>
        <taxon>Pseudomonadati</taxon>
        <taxon>Bacteroidota</taxon>
        <taxon>Cytophagia</taxon>
        <taxon>Cytophagales</taxon>
        <taxon>Spirosomataceae</taxon>
        <taxon>Arsenicibacter</taxon>
    </lineage>
</organism>
<reference evidence="5 6" key="1">
    <citation type="submission" date="2016-10" db="EMBL/GenBank/DDBJ databases">
        <title>Arsenicibacter rosenii gen. nov., sp. nov., an efficient arsenic-methylating bacterium isolated from an arsenic-contaminated paddy soil.</title>
        <authorList>
            <person name="Huang K."/>
        </authorList>
    </citation>
    <scope>NUCLEOTIDE SEQUENCE [LARGE SCALE GENOMIC DNA]</scope>
    <source>
        <strain evidence="5 6">SM-1</strain>
    </source>
</reference>
<comment type="caution">
    <text evidence="5">The sequence shown here is derived from an EMBL/GenBank/DDBJ whole genome shotgun (WGS) entry which is preliminary data.</text>
</comment>
<dbReference type="AlphaFoldDB" id="A0A1S2VIS0"/>
<dbReference type="CDD" id="cd01185">
    <property type="entry name" value="INTN1_C_like"/>
    <property type="match status" value="1"/>
</dbReference>
<keyword evidence="2" id="KW-0238">DNA-binding</keyword>
<dbReference type="InterPro" id="IPR010998">
    <property type="entry name" value="Integrase_recombinase_N"/>
</dbReference>
<name>A0A1S2VIS0_9BACT</name>
<evidence type="ECO:0000313" key="6">
    <source>
        <dbReference type="Proteomes" id="UP000181790"/>
    </source>
</evidence>
<dbReference type="PROSITE" id="PS51898">
    <property type="entry name" value="TYR_RECOMBINASE"/>
    <property type="match status" value="1"/>
</dbReference>
<feature type="domain" description="Tyr recombinase" evidence="4">
    <location>
        <begin position="231"/>
        <end position="407"/>
    </location>
</feature>
<keyword evidence="3" id="KW-0233">DNA recombination</keyword>
<gene>
    <name evidence="5" type="ORF">BLX24_13815</name>
</gene>
<proteinExistence type="inferred from homology"/>
<evidence type="ECO:0000313" key="5">
    <source>
        <dbReference type="EMBL" id="OIN58639.1"/>
    </source>
</evidence>
<dbReference type="GO" id="GO:0003677">
    <property type="term" value="F:DNA binding"/>
    <property type="evidence" value="ECO:0007669"/>
    <property type="project" value="UniProtKB-KW"/>
</dbReference>
<dbReference type="RefSeq" id="WP_071503746.1">
    <property type="nucleotide sequence ID" value="NZ_MORL01000006.1"/>
</dbReference>
<dbReference type="GO" id="GO:0006310">
    <property type="term" value="P:DNA recombination"/>
    <property type="evidence" value="ECO:0007669"/>
    <property type="project" value="UniProtKB-KW"/>
</dbReference>
<dbReference type="GO" id="GO:0015074">
    <property type="term" value="P:DNA integration"/>
    <property type="evidence" value="ECO:0007669"/>
    <property type="project" value="InterPro"/>
</dbReference>
<protein>
    <recommendedName>
        <fullName evidence="4">Tyr recombinase domain-containing protein</fullName>
    </recommendedName>
</protein>
<evidence type="ECO:0000259" key="4">
    <source>
        <dbReference type="PROSITE" id="PS51898"/>
    </source>
</evidence>
<evidence type="ECO:0000256" key="3">
    <source>
        <dbReference type="ARBA" id="ARBA00023172"/>
    </source>
</evidence>
<dbReference type="InterPro" id="IPR011010">
    <property type="entry name" value="DNA_brk_join_enz"/>
</dbReference>
<dbReference type="InterPro" id="IPR050090">
    <property type="entry name" value="Tyrosine_recombinase_XerCD"/>
</dbReference>
<dbReference type="PANTHER" id="PTHR30349">
    <property type="entry name" value="PHAGE INTEGRASE-RELATED"/>
    <property type="match status" value="1"/>
</dbReference>
<dbReference type="Gene3D" id="1.10.443.10">
    <property type="entry name" value="Intergrase catalytic core"/>
    <property type="match status" value="1"/>
</dbReference>